<proteinExistence type="predicted"/>
<name>A0A2S1SHY6_9FLAO</name>
<sequence length="278" mass="30179">MKKITFALVLLLVSGMALAQGKEKVKGSKIVVIEQKQVDTFDGLEVRDNLEVSLIKGDKAGVELEADDNLQSALGISMNGSMIILSMAKDITGEKKFSVRVTYTDSFKTIITRNDAKANALEEVKLDDIAFQCFDNSKLYLNLGCKSFSITADDKSKVELNAKAESGNLVLSKNAEIKALISATALKCDLYQKASAKIEGDVIDMILRMDNNAAYTGKSMTVKNMSLTTEGYVNCSVNAETSLILEASGSSEVTIYGEPKIDLKKFADNAKLMKKALK</sequence>
<dbReference type="AlphaFoldDB" id="A0A2S1SHY6"/>
<keyword evidence="4" id="KW-1185">Reference proteome</keyword>
<dbReference type="Proteomes" id="UP000244937">
    <property type="component" value="Chromosome"/>
</dbReference>
<evidence type="ECO:0000313" key="4">
    <source>
        <dbReference type="Proteomes" id="UP000244937"/>
    </source>
</evidence>
<dbReference type="Gene3D" id="2.160.20.120">
    <property type="match status" value="1"/>
</dbReference>
<dbReference type="RefSeq" id="WP_108903790.1">
    <property type="nucleotide sequence ID" value="NZ_CP029187.1"/>
</dbReference>
<feature type="domain" description="Putative auto-transporter adhesin head GIN" evidence="2">
    <location>
        <begin position="41"/>
        <end position="179"/>
    </location>
</feature>
<evidence type="ECO:0000256" key="1">
    <source>
        <dbReference type="SAM" id="SignalP"/>
    </source>
</evidence>
<feature type="signal peptide" evidence="1">
    <location>
        <begin position="1"/>
        <end position="19"/>
    </location>
</feature>
<evidence type="ECO:0000313" key="3">
    <source>
        <dbReference type="EMBL" id="AWI26010.1"/>
    </source>
</evidence>
<keyword evidence="1" id="KW-0732">Signal</keyword>
<feature type="chain" id="PRO_5015564763" evidence="1">
    <location>
        <begin position="20"/>
        <end position="278"/>
    </location>
</feature>
<accession>A0A2S1SHY6</accession>
<evidence type="ECO:0000259" key="2">
    <source>
        <dbReference type="Pfam" id="PF10988"/>
    </source>
</evidence>
<gene>
    <name evidence="3" type="ORF">HYN49_08925</name>
</gene>
<dbReference type="KEGG" id="fpal:HYN49_08925"/>
<organism evidence="3 4">
    <name type="scientific">Flavobacterium pallidum</name>
    <dbReference type="NCBI Taxonomy" id="2172098"/>
    <lineage>
        <taxon>Bacteria</taxon>
        <taxon>Pseudomonadati</taxon>
        <taxon>Bacteroidota</taxon>
        <taxon>Flavobacteriia</taxon>
        <taxon>Flavobacteriales</taxon>
        <taxon>Flavobacteriaceae</taxon>
        <taxon>Flavobacterium</taxon>
    </lineage>
</organism>
<dbReference type="OrthoDB" id="1419485at2"/>
<dbReference type="EMBL" id="CP029187">
    <property type="protein sequence ID" value="AWI26010.1"/>
    <property type="molecule type" value="Genomic_DNA"/>
</dbReference>
<reference evidence="3 4" key="1">
    <citation type="submission" date="2018-05" db="EMBL/GenBank/DDBJ databases">
        <title>Genome sequencing of Flavobacterium sp. HYN0049.</title>
        <authorList>
            <person name="Yi H."/>
            <person name="Baek C."/>
        </authorList>
    </citation>
    <scope>NUCLEOTIDE SEQUENCE [LARGE SCALE GENOMIC DNA]</scope>
    <source>
        <strain evidence="3 4">HYN0049</strain>
    </source>
</reference>
<dbReference type="Pfam" id="PF10988">
    <property type="entry name" value="DUF2807"/>
    <property type="match status" value="1"/>
</dbReference>
<dbReference type="InterPro" id="IPR021255">
    <property type="entry name" value="DUF2807"/>
</dbReference>
<protein>
    <submittedName>
        <fullName evidence="3">DUF2807 domain-containing protein</fullName>
    </submittedName>
</protein>